<proteinExistence type="inferred from homology"/>
<feature type="coiled-coil region" evidence="5">
    <location>
        <begin position="480"/>
        <end position="507"/>
    </location>
</feature>
<dbReference type="GO" id="GO:0015833">
    <property type="term" value="P:peptide transport"/>
    <property type="evidence" value="ECO:0007669"/>
    <property type="project" value="TreeGrafter"/>
</dbReference>
<keyword evidence="5" id="KW-0175">Coiled coil</keyword>
<dbReference type="PIRSF" id="PIRSF002741">
    <property type="entry name" value="MppA"/>
    <property type="match status" value="1"/>
</dbReference>
<dbReference type="Proteomes" id="UP000823618">
    <property type="component" value="Unassembled WGS sequence"/>
</dbReference>
<keyword evidence="3" id="KW-0813">Transport</keyword>
<evidence type="ECO:0000256" key="4">
    <source>
        <dbReference type="ARBA" id="ARBA00022729"/>
    </source>
</evidence>
<dbReference type="Gene3D" id="3.40.190.10">
    <property type="entry name" value="Periplasmic binding protein-like II"/>
    <property type="match status" value="1"/>
</dbReference>
<dbReference type="SUPFAM" id="SSF53850">
    <property type="entry name" value="Periplasmic binding protein-like II"/>
    <property type="match status" value="1"/>
</dbReference>
<accession>A0A9D9N7Q3</accession>
<comment type="similarity">
    <text evidence="2">Belongs to the bacterial solute-binding protein 5 family.</text>
</comment>
<reference evidence="8" key="1">
    <citation type="submission" date="2020-10" db="EMBL/GenBank/DDBJ databases">
        <authorList>
            <person name="Gilroy R."/>
        </authorList>
    </citation>
    <scope>NUCLEOTIDE SEQUENCE</scope>
    <source>
        <strain evidence="8">E3-2379</strain>
    </source>
</reference>
<dbReference type="PROSITE" id="PS51257">
    <property type="entry name" value="PROKAR_LIPOPROTEIN"/>
    <property type="match status" value="1"/>
</dbReference>
<dbReference type="InterPro" id="IPR000914">
    <property type="entry name" value="SBP_5_dom"/>
</dbReference>
<dbReference type="PANTHER" id="PTHR30290:SF10">
    <property type="entry name" value="PERIPLASMIC OLIGOPEPTIDE-BINDING PROTEIN-RELATED"/>
    <property type="match status" value="1"/>
</dbReference>
<feature type="chain" id="PRO_5038780175" evidence="6">
    <location>
        <begin position="21"/>
        <end position="555"/>
    </location>
</feature>
<organism evidence="8 9">
    <name type="scientific">Candidatus Scybalomonas excrementavium</name>
    <dbReference type="NCBI Taxonomy" id="2840943"/>
    <lineage>
        <taxon>Bacteria</taxon>
        <taxon>Bacillati</taxon>
        <taxon>Bacillota</taxon>
        <taxon>Clostridia</taxon>
        <taxon>Lachnospirales</taxon>
        <taxon>Lachnospiraceae</taxon>
        <taxon>Lachnospiraceae incertae sedis</taxon>
        <taxon>Candidatus Scybalomonas</taxon>
    </lineage>
</organism>
<protein>
    <submittedName>
        <fullName evidence="8">Peptide ABC transporter substrate-binding protein</fullName>
    </submittedName>
</protein>
<dbReference type="Gene3D" id="3.10.105.10">
    <property type="entry name" value="Dipeptide-binding Protein, Domain 3"/>
    <property type="match status" value="1"/>
</dbReference>
<dbReference type="FunFam" id="3.90.76.10:FF:000001">
    <property type="entry name" value="Oligopeptide ABC transporter substrate-binding protein"/>
    <property type="match status" value="1"/>
</dbReference>
<dbReference type="GO" id="GO:0043190">
    <property type="term" value="C:ATP-binding cassette (ABC) transporter complex"/>
    <property type="evidence" value="ECO:0007669"/>
    <property type="project" value="InterPro"/>
</dbReference>
<dbReference type="InterPro" id="IPR023765">
    <property type="entry name" value="SBP_5_CS"/>
</dbReference>
<evidence type="ECO:0000259" key="7">
    <source>
        <dbReference type="Pfam" id="PF00496"/>
    </source>
</evidence>
<evidence type="ECO:0000256" key="2">
    <source>
        <dbReference type="ARBA" id="ARBA00005695"/>
    </source>
</evidence>
<evidence type="ECO:0000313" key="9">
    <source>
        <dbReference type="Proteomes" id="UP000823618"/>
    </source>
</evidence>
<feature type="domain" description="Solute-binding protein family 5" evidence="7">
    <location>
        <begin position="90"/>
        <end position="474"/>
    </location>
</feature>
<reference evidence="8" key="2">
    <citation type="journal article" date="2021" name="PeerJ">
        <title>Extensive microbial diversity within the chicken gut microbiome revealed by metagenomics and culture.</title>
        <authorList>
            <person name="Gilroy R."/>
            <person name="Ravi A."/>
            <person name="Getino M."/>
            <person name="Pursley I."/>
            <person name="Horton D.L."/>
            <person name="Alikhan N.F."/>
            <person name="Baker D."/>
            <person name="Gharbi K."/>
            <person name="Hall N."/>
            <person name="Watson M."/>
            <person name="Adriaenssens E.M."/>
            <person name="Foster-Nyarko E."/>
            <person name="Jarju S."/>
            <person name="Secka A."/>
            <person name="Antonio M."/>
            <person name="Oren A."/>
            <person name="Chaudhuri R.R."/>
            <person name="La Ragione R."/>
            <person name="Hildebrand F."/>
            <person name="Pallen M.J."/>
        </authorList>
    </citation>
    <scope>NUCLEOTIDE SEQUENCE</scope>
    <source>
        <strain evidence="8">E3-2379</strain>
    </source>
</reference>
<evidence type="ECO:0000256" key="1">
    <source>
        <dbReference type="ARBA" id="ARBA00004193"/>
    </source>
</evidence>
<comment type="caution">
    <text evidence="8">The sequence shown here is derived from an EMBL/GenBank/DDBJ whole genome shotgun (WGS) entry which is preliminary data.</text>
</comment>
<keyword evidence="4 6" id="KW-0732">Signal</keyword>
<dbReference type="GO" id="GO:1904680">
    <property type="term" value="F:peptide transmembrane transporter activity"/>
    <property type="evidence" value="ECO:0007669"/>
    <property type="project" value="TreeGrafter"/>
</dbReference>
<evidence type="ECO:0000256" key="3">
    <source>
        <dbReference type="ARBA" id="ARBA00022448"/>
    </source>
</evidence>
<dbReference type="AlphaFoldDB" id="A0A9D9N7Q3"/>
<dbReference type="PANTHER" id="PTHR30290">
    <property type="entry name" value="PERIPLASMIC BINDING COMPONENT OF ABC TRANSPORTER"/>
    <property type="match status" value="1"/>
</dbReference>
<dbReference type="FunFam" id="3.10.105.10:FF:000001">
    <property type="entry name" value="Oligopeptide ABC transporter, oligopeptide-binding protein"/>
    <property type="match status" value="1"/>
</dbReference>
<name>A0A9D9N7Q3_9FIRM</name>
<dbReference type="Pfam" id="PF00496">
    <property type="entry name" value="SBP_bac_5"/>
    <property type="match status" value="1"/>
</dbReference>
<comment type="subcellular location">
    <subcellularLocation>
        <location evidence="1">Cell membrane</location>
        <topology evidence="1">Lipid-anchor</topology>
    </subcellularLocation>
</comment>
<dbReference type="GO" id="GO:0030288">
    <property type="term" value="C:outer membrane-bounded periplasmic space"/>
    <property type="evidence" value="ECO:0007669"/>
    <property type="project" value="UniProtKB-ARBA"/>
</dbReference>
<sequence>MRMKKWIAFALASAMALSVAACGSTATTGDNNNKGGAVSYPGTPDADMVTVDLRAEPPELNSILTTDVASGDILREVIAGLYKLDANDNPVEDLATDTQVSEDGKTYTMKLREDAKWSNGEPVTAHDFVFAYQTICKKETASTYGFIVYENLENGVDVFEGKKDPSELGVKAIDDYTLEVTFTTPIPYAKHLFAFASYYPMNQKAYEEIGADKYAKDADKIVTNGAYTIAEWTHDDHITLQKNPDYYNADEIKIEKIKFLMMKDANARMNAFKAGEVDGIDLSGEQVEQLNKEGVETKSYVDNGVWYLQYNTKKAGLNNAKIRQALGLAIDTKSLCDNVLKDGSIPATGIVPTGIAGTNGSKYRDTAGDMISYDPEQAKKLLEEGLKEEGLTASDLKLSFITDDTTDAQKQAAYYQEQWKQALGLSVDVKPMPFKSRLQAMNDGDFDIVYAGWSPDYNDPMTFLDLFVTTNGNNYGKFSNEQYDKLIEQAKNEVDAEKRQELLIEAEKLLVSTEAPVFPLYFSAKPYVLSSKVQNVTKTGFQEWDFTDGAELVTK</sequence>
<dbReference type="CDD" id="cd08504">
    <property type="entry name" value="PBP2_OppA"/>
    <property type="match status" value="1"/>
</dbReference>
<dbReference type="InterPro" id="IPR039424">
    <property type="entry name" value="SBP_5"/>
</dbReference>
<feature type="signal peptide" evidence="6">
    <location>
        <begin position="1"/>
        <end position="20"/>
    </location>
</feature>
<evidence type="ECO:0000256" key="5">
    <source>
        <dbReference type="SAM" id="Coils"/>
    </source>
</evidence>
<dbReference type="Gene3D" id="3.90.76.10">
    <property type="entry name" value="Dipeptide-binding Protein, Domain 1"/>
    <property type="match status" value="1"/>
</dbReference>
<gene>
    <name evidence="8" type="ORF">IAC13_05115</name>
</gene>
<evidence type="ECO:0000256" key="6">
    <source>
        <dbReference type="SAM" id="SignalP"/>
    </source>
</evidence>
<dbReference type="EMBL" id="JADIML010000141">
    <property type="protein sequence ID" value="MBO8463294.1"/>
    <property type="molecule type" value="Genomic_DNA"/>
</dbReference>
<dbReference type="PROSITE" id="PS01040">
    <property type="entry name" value="SBP_BACTERIAL_5"/>
    <property type="match status" value="1"/>
</dbReference>
<dbReference type="InterPro" id="IPR030678">
    <property type="entry name" value="Peptide/Ni-bd"/>
</dbReference>
<evidence type="ECO:0000313" key="8">
    <source>
        <dbReference type="EMBL" id="MBO8463294.1"/>
    </source>
</evidence>